<organism evidence="1 2">
    <name type="scientific">Romanomermis culicivorax</name>
    <name type="common">Nematode worm</name>
    <dbReference type="NCBI Taxonomy" id="13658"/>
    <lineage>
        <taxon>Eukaryota</taxon>
        <taxon>Metazoa</taxon>
        <taxon>Ecdysozoa</taxon>
        <taxon>Nematoda</taxon>
        <taxon>Enoplea</taxon>
        <taxon>Dorylaimia</taxon>
        <taxon>Mermithida</taxon>
        <taxon>Mermithoidea</taxon>
        <taxon>Mermithidae</taxon>
        <taxon>Romanomermis</taxon>
    </lineage>
</organism>
<evidence type="ECO:0000313" key="1">
    <source>
        <dbReference type="Proteomes" id="UP000887565"/>
    </source>
</evidence>
<dbReference type="AlphaFoldDB" id="A0A915IT05"/>
<reference evidence="2" key="1">
    <citation type="submission" date="2022-11" db="UniProtKB">
        <authorList>
            <consortium name="WormBaseParasite"/>
        </authorList>
    </citation>
    <scope>IDENTIFICATION</scope>
</reference>
<evidence type="ECO:0000313" key="2">
    <source>
        <dbReference type="WBParaSite" id="nRc.2.0.1.t16946-RA"/>
    </source>
</evidence>
<dbReference type="WBParaSite" id="nRc.2.0.1.t16946-RA">
    <property type="protein sequence ID" value="nRc.2.0.1.t16946-RA"/>
    <property type="gene ID" value="nRc.2.0.1.g16946"/>
</dbReference>
<accession>A0A915IT05</accession>
<dbReference type="Proteomes" id="UP000887565">
    <property type="component" value="Unplaced"/>
</dbReference>
<sequence>FTRRAASFFHVIIVGRYGFLSWEVDDRASARVDLLKASARVDFSKNANLRGRRDGCLWKWQCLGDVDSVVNGAQWFSKGIGNQLLLRNCRQCLGSHPRCCG</sequence>
<keyword evidence="1" id="KW-1185">Reference proteome</keyword>
<proteinExistence type="predicted"/>
<name>A0A915IT05_ROMCU</name>
<protein>
    <submittedName>
        <fullName evidence="2">Uncharacterized protein</fullName>
    </submittedName>
</protein>